<sequence length="309" mass="36933">MVENFKPVEEPKVIEKYKLFEEFKVIEINEPVVNEVIDLKPIENKEMEITLRHDDFLETSSEVKFTSMALKNFPIKYRNFSKDLESLKTNFLGITDVDFGNVRLEGVSIKILDFLDFKLIEFRKKDFRIAIDEKDSLFEYEIPKDIKNKRLEEIFNFFANFFKATTIKFKIANDKYEYYFHNNIEYYKFITLKQFLTQYTNLISNLRLYRYKNLSSAKNTFFELDLLDKSNSVEEANTWINAEIKSVIDVNIGDSLTIKRLHKMNFNDFPYDVEEIITLVHPLTKEEVKDNIIKLTRKSVKIKLRRVHK</sequence>
<dbReference type="EMBL" id="CP024704">
    <property type="protein sequence ID" value="ATV71230.1"/>
    <property type="molecule type" value="Genomic_DNA"/>
</dbReference>
<gene>
    <name evidence="1" type="ORF">CTM98_11540</name>
</gene>
<evidence type="ECO:0000313" key="1">
    <source>
        <dbReference type="EMBL" id="ATV71230.1"/>
    </source>
</evidence>
<dbReference type="Proteomes" id="UP000230781">
    <property type="component" value="Chromosome"/>
</dbReference>
<accession>A0A2D3PU87</accession>
<proteinExistence type="predicted"/>
<evidence type="ECO:0000313" key="2">
    <source>
        <dbReference type="Proteomes" id="UP000230781"/>
    </source>
</evidence>
<protein>
    <submittedName>
        <fullName evidence="1">Uncharacterized protein</fullName>
    </submittedName>
</protein>
<dbReference type="RefSeq" id="WP_100027101.1">
    <property type="nucleotide sequence ID" value="NZ_CAUUTF010000029.1"/>
</dbReference>
<dbReference type="AlphaFoldDB" id="A0A2D3PU87"/>
<name>A0A2D3PU87_9FUSO</name>
<reference evidence="1 2" key="1">
    <citation type="submission" date="2017-11" db="EMBL/GenBank/DDBJ databases">
        <title>Genome sequencing of Fusobacterium periodonticum KCOM 2555.</title>
        <authorList>
            <person name="Kook J.-K."/>
            <person name="Park S.-N."/>
            <person name="Lim Y.K."/>
        </authorList>
    </citation>
    <scope>NUCLEOTIDE SEQUENCE [LARGE SCALE GENOMIC DNA]</scope>
    <source>
        <strain evidence="1 2">KCOM 2555</strain>
    </source>
</reference>
<organism evidence="1 2">
    <name type="scientific">Fusobacterium pseudoperiodonticum</name>
    <dbReference type="NCBI Taxonomy" id="2663009"/>
    <lineage>
        <taxon>Bacteria</taxon>
        <taxon>Fusobacteriati</taxon>
        <taxon>Fusobacteriota</taxon>
        <taxon>Fusobacteriia</taxon>
        <taxon>Fusobacteriales</taxon>
        <taxon>Fusobacteriaceae</taxon>
        <taxon>Fusobacterium</taxon>
    </lineage>
</organism>